<keyword evidence="2" id="KW-0238">DNA-binding</keyword>
<evidence type="ECO:0000256" key="1">
    <source>
        <dbReference type="ARBA" id="ARBA00023015"/>
    </source>
</evidence>
<dbReference type="EMBL" id="SLZU01000007">
    <property type="protein sequence ID" value="TCS63181.1"/>
    <property type="molecule type" value="Genomic_DNA"/>
</dbReference>
<dbReference type="Gene3D" id="1.10.10.60">
    <property type="entry name" value="Homeodomain-like"/>
    <property type="match status" value="2"/>
</dbReference>
<evidence type="ECO:0000256" key="2">
    <source>
        <dbReference type="ARBA" id="ARBA00023125"/>
    </source>
</evidence>
<gene>
    <name evidence="5" type="ORF">EDD52_10712</name>
</gene>
<dbReference type="InterPro" id="IPR009057">
    <property type="entry name" value="Homeodomain-like_sf"/>
</dbReference>
<keyword evidence="3" id="KW-0804">Transcription</keyword>
<proteinExistence type="predicted"/>
<dbReference type="Pfam" id="PF12852">
    <property type="entry name" value="Cupin_6"/>
    <property type="match status" value="1"/>
</dbReference>
<dbReference type="GO" id="GO:0043565">
    <property type="term" value="F:sequence-specific DNA binding"/>
    <property type="evidence" value="ECO:0007669"/>
    <property type="project" value="InterPro"/>
</dbReference>
<dbReference type="InterPro" id="IPR018060">
    <property type="entry name" value="HTH_AraC"/>
</dbReference>
<evidence type="ECO:0000313" key="6">
    <source>
        <dbReference type="Proteomes" id="UP000295696"/>
    </source>
</evidence>
<dbReference type="GO" id="GO:0003700">
    <property type="term" value="F:DNA-binding transcription factor activity"/>
    <property type="evidence" value="ECO:0007669"/>
    <property type="project" value="InterPro"/>
</dbReference>
<name>A0A4V2UNS0_9RHOB</name>
<organism evidence="5 6">
    <name type="scientific">Primorskyibacter sedentarius</name>
    <dbReference type="NCBI Taxonomy" id="745311"/>
    <lineage>
        <taxon>Bacteria</taxon>
        <taxon>Pseudomonadati</taxon>
        <taxon>Pseudomonadota</taxon>
        <taxon>Alphaproteobacteria</taxon>
        <taxon>Rhodobacterales</taxon>
        <taxon>Roseobacteraceae</taxon>
        <taxon>Primorskyibacter</taxon>
    </lineage>
</organism>
<dbReference type="PROSITE" id="PS01124">
    <property type="entry name" value="HTH_ARAC_FAMILY_2"/>
    <property type="match status" value="1"/>
</dbReference>
<dbReference type="SUPFAM" id="SSF46689">
    <property type="entry name" value="Homeodomain-like"/>
    <property type="match status" value="2"/>
</dbReference>
<reference evidence="5 6" key="1">
    <citation type="submission" date="2019-03" db="EMBL/GenBank/DDBJ databases">
        <title>Genomic Encyclopedia of Type Strains, Phase IV (KMG-IV): sequencing the most valuable type-strain genomes for metagenomic binning, comparative biology and taxonomic classification.</title>
        <authorList>
            <person name="Goeker M."/>
        </authorList>
    </citation>
    <scope>NUCLEOTIDE SEQUENCE [LARGE SCALE GENOMIC DNA]</scope>
    <source>
        <strain evidence="5 6">DSM 104836</strain>
    </source>
</reference>
<dbReference type="InterPro" id="IPR032783">
    <property type="entry name" value="AraC_lig"/>
</dbReference>
<feature type="domain" description="HTH araC/xylS-type" evidence="4">
    <location>
        <begin position="243"/>
        <end position="341"/>
    </location>
</feature>
<evidence type="ECO:0000259" key="4">
    <source>
        <dbReference type="PROSITE" id="PS01124"/>
    </source>
</evidence>
<keyword evidence="1" id="KW-0805">Transcription regulation</keyword>
<evidence type="ECO:0000256" key="3">
    <source>
        <dbReference type="ARBA" id="ARBA00023163"/>
    </source>
</evidence>
<dbReference type="Pfam" id="PF12833">
    <property type="entry name" value="HTH_18"/>
    <property type="match status" value="1"/>
</dbReference>
<evidence type="ECO:0000313" key="5">
    <source>
        <dbReference type="EMBL" id="TCS63181.1"/>
    </source>
</evidence>
<keyword evidence="6" id="KW-1185">Reference proteome</keyword>
<sequence>MLSDRPEGLDVRHQGAQTCPMTEPHVPDPSLLAQPIGDPLGEILHLLKLTGTFYCQSRLSAPWGIAIPGFPDVMSFVVVIGGRGWLQVGEETPLAIQKGDLVLMTKGAPISLFSDPDARQMTLEELPIRKVTDLYETVEFGGGGEACSIMYGLARLDHASSPMLMALLPDVLKIDPWEEDAGSWLQGTLQFIAREARELRPGGETVITRLADVVVIEAIRRWLNRSPDADKGWLKAARDPQIGRAIVAIHRDPAADWTLAALAQVAGMSRSAFAARFTTLVGTPAMQYLAEWRMNLARRRLRETSLPIGTIAADLGYQSEPAFNRAFKRVFGTPPGQARRVSQEVQR</sequence>
<accession>A0A4V2UNS0</accession>
<dbReference type="PROSITE" id="PS00041">
    <property type="entry name" value="HTH_ARAC_FAMILY_1"/>
    <property type="match status" value="1"/>
</dbReference>
<dbReference type="SMART" id="SM00342">
    <property type="entry name" value="HTH_ARAC"/>
    <property type="match status" value="1"/>
</dbReference>
<dbReference type="InterPro" id="IPR018062">
    <property type="entry name" value="HTH_AraC-typ_CS"/>
</dbReference>
<dbReference type="PANTHER" id="PTHR46796">
    <property type="entry name" value="HTH-TYPE TRANSCRIPTIONAL ACTIVATOR RHAS-RELATED"/>
    <property type="match status" value="1"/>
</dbReference>
<dbReference type="AlphaFoldDB" id="A0A4V2UNS0"/>
<dbReference type="Proteomes" id="UP000295696">
    <property type="component" value="Unassembled WGS sequence"/>
</dbReference>
<dbReference type="PANTHER" id="PTHR46796:SF7">
    <property type="entry name" value="ARAC FAMILY TRANSCRIPTIONAL REGULATOR"/>
    <property type="match status" value="1"/>
</dbReference>
<comment type="caution">
    <text evidence="5">The sequence shown here is derived from an EMBL/GenBank/DDBJ whole genome shotgun (WGS) entry which is preliminary data.</text>
</comment>
<protein>
    <submittedName>
        <fullName evidence="5">AraC family transcriptional regulator</fullName>
    </submittedName>
</protein>
<dbReference type="InterPro" id="IPR050204">
    <property type="entry name" value="AraC_XylS_family_regulators"/>
</dbReference>